<evidence type="ECO:0000256" key="1">
    <source>
        <dbReference type="ARBA" id="ARBA00022741"/>
    </source>
</evidence>
<dbReference type="AlphaFoldDB" id="A0A271KHR7"/>
<name>A0A271KHR7_9HYPH</name>
<comment type="caution">
    <text evidence="7">The sequence shown here is derived from an EMBL/GenBank/DDBJ whole genome shotgun (WGS) entry which is preliminary data.</text>
</comment>
<evidence type="ECO:0000313" key="8">
    <source>
        <dbReference type="Proteomes" id="UP000215931"/>
    </source>
</evidence>
<keyword evidence="3 7" id="KW-0347">Helicase</keyword>
<dbReference type="PANTHER" id="PTHR47961:SF1">
    <property type="entry name" value="ATP-DEPENDENT HELICASE MJ1401-RELATED"/>
    <property type="match status" value="1"/>
</dbReference>
<dbReference type="InterPro" id="IPR027417">
    <property type="entry name" value="P-loop_NTPase"/>
</dbReference>
<keyword evidence="4" id="KW-0067">ATP-binding</keyword>
<dbReference type="InterPro" id="IPR001650">
    <property type="entry name" value="Helicase_C-like"/>
</dbReference>
<evidence type="ECO:0000256" key="3">
    <source>
        <dbReference type="ARBA" id="ARBA00022806"/>
    </source>
</evidence>
<dbReference type="GO" id="GO:0004386">
    <property type="term" value="F:helicase activity"/>
    <property type="evidence" value="ECO:0007669"/>
    <property type="project" value="UniProtKB-KW"/>
</dbReference>
<dbReference type="InterPro" id="IPR011545">
    <property type="entry name" value="DEAD/DEAH_box_helicase_dom"/>
</dbReference>
<dbReference type="GO" id="GO:0016787">
    <property type="term" value="F:hydrolase activity"/>
    <property type="evidence" value="ECO:0007669"/>
    <property type="project" value="UniProtKB-KW"/>
</dbReference>
<dbReference type="PROSITE" id="PS51194">
    <property type="entry name" value="HELICASE_CTER"/>
    <property type="match status" value="1"/>
</dbReference>
<dbReference type="Proteomes" id="UP000215931">
    <property type="component" value="Unassembled WGS sequence"/>
</dbReference>
<dbReference type="EMBL" id="NPKH01000020">
    <property type="protein sequence ID" value="PAP95250.1"/>
    <property type="molecule type" value="Genomic_DNA"/>
</dbReference>
<dbReference type="Gene3D" id="1.10.3380.30">
    <property type="match status" value="1"/>
</dbReference>
<keyword evidence="1" id="KW-0547">Nucleotide-binding</keyword>
<sequence>MQPTIPIDHGLSDKVLGKPELLPEASGMPLLTDIQFEALEAGVARGESLLVSAPTSTGKTLIGWWTVASAIEAGYTAVYLVSHRALAKQKFEEAKRLFLGDFLAYDRSAIVCATGDSVEDAAGRKTNAPLSSVILVATYEKFLGCLSVGGPPRDLTNICFVCDEVQLVGDKHRGQNAELLLTLMRRAGWRQFVGLSAVLSPGDAQALASWLGIGLIRNPNREKALTIECRTPLATLSVSAGPGFEGLQQQGPPSRSRDVMGVIGELLQQQRNPVIVFCMKVDDTFDLARTWAQSRPAIQIDAPAGVDVEQPLLDALRRRTAYHNAELTEDERLFVEDRLASGQVDVVFATSTLAAGVNFPLGSAAFASWKRWDFDRQMHVPIGRDEFQNMAGRVGRMGQAIAKGHVVLTADGVQESRQAQALMDLTTQAPLGLGITPEHFGTLTLQIFAGRLCTSREDAFDLIGSTLTASRERERNLAGIDHWRDKLFSQIDRLVDIGCLIELHGQITVTTFGVAVAHSGLKPETAIFFIEGLKRSSAQLTQLIDRAGNGTSEDDFVFVLSHAAIRSPEFGIVGGKATRILNWRIGRNGPVPNPYATRLNPILFDQPWVADAGAANGALQLTEWAAGTARGQIEKIVAGVRLGTVQGVARDVSWVLTGVSEIISSVTSPTLADESKPIALRGNGEDVQDVRRLARAIRRQSIRLGVGVPSDVLWMSELRLPGLQSRLRRDDIMSLRRGGLSRPMDLMDGSDQADERRRIALGLQERGGIANLIRNAARTWRQDDRNHSKTMHLRRADRLMLRDQIAALYEKRGTDLEQAFSISLGGLGIPCQPLDVTGRQGFPDFLVSIEDFIPIVVEVKSKVSDQETVPLNAATEVLAASELAGLRNNPCLTLCSPGVDPSVPTFIEAAKRLCVIDVSDFCEAILRLHEGTLTRGGFYNWLTTPGIALAEALPSPATR</sequence>
<keyword evidence="8" id="KW-1185">Reference proteome</keyword>
<organism evidence="7 8">
    <name type="scientific">Mesorhizobium wenxiniae</name>
    <dbReference type="NCBI Taxonomy" id="2014805"/>
    <lineage>
        <taxon>Bacteria</taxon>
        <taxon>Pseudomonadati</taxon>
        <taxon>Pseudomonadota</taxon>
        <taxon>Alphaproteobacteria</taxon>
        <taxon>Hyphomicrobiales</taxon>
        <taxon>Phyllobacteriaceae</taxon>
        <taxon>Mesorhizobium</taxon>
    </lineage>
</organism>
<evidence type="ECO:0000259" key="6">
    <source>
        <dbReference type="PROSITE" id="PS51194"/>
    </source>
</evidence>
<gene>
    <name evidence="7" type="ORF">CIT31_14420</name>
</gene>
<dbReference type="SMART" id="SM00490">
    <property type="entry name" value="HELICc"/>
    <property type="match status" value="1"/>
</dbReference>
<dbReference type="Pfam" id="PF00270">
    <property type="entry name" value="DEAD"/>
    <property type="match status" value="1"/>
</dbReference>
<feature type="domain" description="Helicase ATP-binding" evidence="5">
    <location>
        <begin position="40"/>
        <end position="217"/>
    </location>
</feature>
<dbReference type="Gene3D" id="3.40.50.300">
    <property type="entry name" value="P-loop containing nucleotide triphosphate hydrolases"/>
    <property type="match status" value="2"/>
</dbReference>
<reference evidence="7 8" key="1">
    <citation type="submission" date="2017-08" db="EMBL/GenBank/DDBJ databases">
        <title>Mesorhizobium wenxinae sp. nov., a novel rhizobial species isolated from root nodules of chickpea (Cicer arietinum L.).</title>
        <authorList>
            <person name="Zhang J."/>
        </authorList>
    </citation>
    <scope>NUCLEOTIDE SEQUENCE [LARGE SCALE GENOMIC DNA]</scope>
    <source>
        <strain evidence="8">WYCCWR 10019</strain>
    </source>
</reference>
<dbReference type="GO" id="GO:0003676">
    <property type="term" value="F:nucleic acid binding"/>
    <property type="evidence" value="ECO:0007669"/>
    <property type="project" value="InterPro"/>
</dbReference>
<dbReference type="CDD" id="cd17921">
    <property type="entry name" value="DEXHc_Ski2"/>
    <property type="match status" value="1"/>
</dbReference>
<accession>A0A271KHR7</accession>
<evidence type="ECO:0000259" key="5">
    <source>
        <dbReference type="PROSITE" id="PS51192"/>
    </source>
</evidence>
<proteinExistence type="predicted"/>
<dbReference type="PANTHER" id="PTHR47961">
    <property type="entry name" value="DNA POLYMERASE THETA, PUTATIVE (AFU_ORTHOLOGUE AFUA_1G05260)-RELATED"/>
    <property type="match status" value="1"/>
</dbReference>
<dbReference type="SMART" id="SM00487">
    <property type="entry name" value="DEXDc"/>
    <property type="match status" value="1"/>
</dbReference>
<dbReference type="SUPFAM" id="SSF52540">
    <property type="entry name" value="P-loop containing nucleoside triphosphate hydrolases"/>
    <property type="match status" value="1"/>
</dbReference>
<dbReference type="OrthoDB" id="9807155at2"/>
<feature type="domain" description="Helicase C-terminal" evidence="6">
    <location>
        <begin position="262"/>
        <end position="444"/>
    </location>
</feature>
<keyword evidence="2" id="KW-0378">Hydrolase</keyword>
<evidence type="ECO:0000256" key="2">
    <source>
        <dbReference type="ARBA" id="ARBA00022801"/>
    </source>
</evidence>
<evidence type="ECO:0000313" key="7">
    <source>
        <dbReference type="EMBL" id="PAP95250.1"/>
    </source>
</evidence>
<dbReference type="PROSITE" id="PS51192">
    <property type="entry name" value="HELICASE_ATP_BIND_1"/>
    <property type="match status" value="1"/>
</dbReference>
<protein>
    <submittedName>
        <fullName evidence="7">DEAD/DEAH box helicase</fullName>
    </submittedName>
</protein>
<dbReference type="InterPro" id="IPR014001">
    <property type="entry name" value="Helicase_ATP-bd"/>
</dbReference>
<evidence type="ECO:0000256" key="4">
    <source>
        <dbReference type="ARBA" id="ARBA00022840"/>
    </source>
</evidence>
<dbReference type="InterPro" id="IPR050474">
    <property type="entry name" value="Hel308_SKI2-like"/>
</dbReference>
<dbReference type="GO" id="GO:0005524">
    <property type="term" value="F:ATP binding"/>
    <property type="evidence" value="ECO:0007669"/>
    <property type="project" value="UniProtKB-KW"/>
</dbReference>